<dbReference type="PANTHER" id="PTHR43806:SF11">
    <property type="entry name" value="CEREVISIN-RELATED"/>
    <property type="match status" value="1"/>
</dbReference>
<dbReference type="InterPro" id="IPR014756">
    <property type="entry name" value="Ig_E-set"/>
</dbReference>
<feature type="active site" description="Charge relay system" evidence="5">
    <location>
        <position position="248"/>
    </location>
</feature>
<feature type="signal peptide" evidence="7">
    <location>
        <begin position="1"/>
        <end position="29"/>
    </location>
</feature>
<evidence type="ECO:0000256" key="4">
    <source>
        <dbReference type="ARBA" id="ARBA00022825"/>
    </source>
</evidence>
<proteinExistence type="inferred from homology"/>
<dbReference type="Gene3D" id="3.40.50.200">
    <property type="entry name" value="Peptidase S8/S53 domain"/>
    <property type="match status" value="1"/>
</dbReference>
<evidence type="ECO:0000256" key="3">
    <source>
        <dbReference type="ARBA" id="ARBA00022801"/>
    </source>
</evidence>
<keyword evidence="4 5" id="KW-0720">Serine protease</keyword>
<sequence>MRVLRVLVPLTLVAALVGGLAGGSPPALAADVAPTTRTSVVTLVTGDQVLLGERGEVSVRAGAGRERVAFATSTERGHLIVVPGDAIGLVGSGRVDRRLFDVTALREAGYDDGHAADLPLIVQYGASVSVPAAPAASRKVRSLPGARADALRAPKRTAADFWRRLANGGELNGGVAHLWLDGRRRLDLDVSVPQISAPKVWQDGYTGGGVTVAVLDSGIDATHPDLAGQVIAAQDFTGSGTVGDPVGHGTHVAATVAGTGAASGGRYRGVAPGAKLLDGRVCELAGCQESAILAGMQWAAERGARVVNISLGHADTEGVDPIEDAINRLSAQHNMLFVVAAGNGGAQKVPVSSPGTADAALSVGAVDKSDRLAAFSSRGPRPGDGAIKPDVTAPGVDIVAARSSTGTIGVPVGERYVQLSGTSMAAPHAAGAASLLMSVHPDWPASRVKAALTGSAVPLDGVSPLAQGSGRIDVAKAAAATVTSEPVSIGLGTQAWPHGDDPKLTRTVTYHNTGQQQVTLALTVDVSGPTGQPAPAGMFTLATSKLTVPAGGDAAVTLTVNTSLTGAADGWYTGRINATGGGTTVTTPLAVEREPEAYNVTLRHLGRNGKPTGQYQVAVAGYETPVDVHPYDASGTTTVRLPAGHYVFSSWIREPDGSQSLLVQPWLDLTHADATVTLDARTAKPIGMTVPSTSARMMMGVVQYHAGDGAIQGGLLADASFDGLYVANVGAPAPGRRFAATTTAHFAEPGPAGDFADSPYRYNAAFTRNGRMFDGFNRQLKAGDFVAVTQRDLQSGNANRAILGISSAPGSTPPGGFSWDYPIAAVPGAARTEYFTTGDVRWWQTYQRYRVEGEEQTPLASEYLAWQPVGAGEMRWGAPVVGPALPVERLPGATRHGDAMRFRLALYAPGLPNAGGSSPVTAARTALYRDGTLLAQSDEPGILDAIVPGAAAGYRLEVHTTRDTTPYSTSIDAAWTFSSATPPAGNRLALPLLAVRFGPRSERGSELPIWVEWQRPDGATVRQLTVDFSYDDGAHWQRANLAARAGGWVARTPAGTGAGYVSLRARATDSHGNGVEETIIRAYRTAG</sequence>
<dbReference type="RefSeq" id="WP_259857805.1">
    <property type="nucleotide sequence ID" value="NZ_BAAAST010000016.1"/>
</dbReference>
<dbReference type="InterPro" id="IPR023828">
    <property type="entry name" value="Peptidase_S8_Ser-AS"/>
</dbReference>
<dbReference type="InterPro" id="IPR015500">
    <property type="entry name" value="Peptidase_S8_subtilisin-rel"/>
</dbReference>
<dbReference type="PROSITE" id="PS00138">
    <property type="entry name" value="SUBTILASE_SER"/>
    <property type="match status" value="1"/>
</dbReference>
<dbReference type="PROSITE" id="PS51892">
    <property type="entry name" value="SUBTILASE"/>
    <property type="match status" value="1"/>
</dbReference>
<evidence type="ECO:0000259" key="8">
    <source>
        <dbReference type="Pfam" id="PF00082"/>
    </source>
</evidence>
<evidence type="ECO:0000256" key="7">
    <source>
        <dbReference type="SAM" id="SignalP"/>
    </source>
</evidence>
<dbReference type="PRINTS" id="PR00723">
    <property type="entry name" value="SUBTILISIN"/>
</dbReference>
<evidence type="ECO:0000313" key="10">
    <source>
        <dbReference type="Proteomes" id="UP001059617"/>
    </source>
</evidence>
<dbReference type="InterPro" id="IPR023827">
    <property type="entry name" value="Peptidase_S8_Asp-AS"/>
</dbReference>
<dbReference type="InterPro" id="IPR000209">
    <property type="entry name" value="Peptidase_S8/S53_dom"/>
</dbReference>
<dbReference type="Pfam" id="PF00082">
    <property type="entry name" value="Peptidase_S8"/>
    <property type="match status" value="1"/>
</dbReference>
<evidence type="ECO:0000256" key="5">
    <source>
        <dbReference type="PROSITE-ProRule" id="PRU01240"/>
    </source>
</evidence>
<dbReference type="PANTHER" id="PTHR43806">
    <property type="entry name" value="PEPTIDASE S8"/>
    <property type="match status" value="1"/>
</dbReference>
<keyword evidence="2 5" id="KW-0645">Protease</keyword>
<evidence type="ECO:0000313" key="9">
    <source>
        <dbReference type="EMBL" id="UWP80047.1"/>
    </source>
</evidence>
<keyword evidence="10" id="KW-1185">Reference proteome</keyword>
<dbReference type="SUPFAM" id="SSF81296">
    <property type="entry name" value="E set domains"/>
    <property type="match status" value="1"/>
</dbReference>
<keyword evidence="7" id="KW-0732">Signal</keyword>
<reference evidence="9" key="1">
    <citation type="submission" date="2021-04" db="EMBL/GenBank/DDBJ databases">
        <authorList>
            <person name="Hartkoorn R.C."/>
            <person name="Beaudoing E."/>
            <person name="Hot D."/>
        </authorList>
    </citation>
    <scope>NUCLEOTIDE SEQUENCE</scope>
    <source>
        <strain evidence="9">NRRL B-16292</strain>
    </source>
</reference>
<feature type="domain" description="Peptidase S8/S53" evidence="8">
    <location>
        <begin position="207"/>
        <end position="468"/>
    </location>
</feature>
<reference evidence="9" key="2">
    <citation type="submission" date="2022-09" db="EMBL/GenBank/DDBJ databases">
        <title>Biosynthetic gene clusters of Dactylosporangioum fulvum.</title>
        <authorList>
            <person name="Caradec T."/>
        </authorList>
    </citation>
    <scope>NUCLEOTIDE SEQUENCE</scope>
    <source>
        <strain evidence="9">NRRL B-16292</strain>
    </source>
</reference>
<dbReference type="PROSITE" id="PS00136">
    <property type="entry name" value="SUBTILASE_ASP"/>
    <property type="match status" value="1"/>
</dbReference>
<evidence type="ECO:0000256" key="2">
    <source>
        <dbReference type="ARBA" id="ARBA00022670"/>
    </source>
</evidence>
<keyword evidence="3 5" id="KW-0378">Hydrolase</keyword>
<evidence type="ECO:0000256" key="6">
    <source>
        <dbReference type="RuleBase" id="RU003355"/>
    </source>
</evidence>
<protein>
    <submittedName>
        <fullName evidence="9">S8 family serine peptidase</fullName>
    </submittedName>
</protein>
<dbReference type="EMBL" id="CP073720">
    <property type="protein sequence ID" value="UWP80047.1"/>
    <property type="molecule type" value="Genomic_DNA"/>
</dbReference>
<dbReference type="InterPro" id="IPR036852">
    <property type="entry name" value="Peptidase_S8/S53_dom_sf"/>
</dbReference>
<dbReference type="InterPro" id="IPR050131">
    <property type="entry name" value="Peptidase_S8_subtilisin-like"/>
</dbReference>
<feature type="active site" description="Charge relay system" evidence="5">
    <location>
        <position position="423"/>
    </location>
</feature>
<feature type="chain" id="PRO_5046682846" evidence="7">
    <location>
        <begin position="30"/>
        <end position="1087"/>
    </location>
</feature>
<feature type="active site" description="Charge relay system" evidence="5">
    <location>
        <position position="216"/>
    </location>
</feature>
<accession>A0ABY5VQI9</accession>
<comment type="similarity">
    <text evidence="1 5 6">Belongs to the peptidase S8 family.</text>
</comment>
<name>A0ABY5VQI9_9ACTN</name>
<gene>
    <name evidence="9" type="ORF">Dfulv_33455</name>
</gene>
<evidence type="ECO:0000256" key="1">
    <source>
        <dbReference type="ARBA" id="ARBA00011073"/>
    </source>
</evidence>
<dbReference type="SUPFAM" id="SSF52743">
    <property type="entry name" value="Subtilisin-like"/>
    <property type="match status" value="1"/>
</dbReference>
<dbReference type="Proteomes" id="UP001059617">
    <property type="component" value="Chromosome"/>
</dbReference>
<organism evidence="9 10">
    <name type="scientific">Dactylosporangium fulvum</name>
    <dbReference type="NCBI Taxonomy" id="53359"/>
    <lineage>
        <taxon>Bacteria</taxon>
        <taxon>Bacillati</taxon>
        <taxon>Actinomycetota</taxon>
        <taxon>Actinomycetes</taxon>
        <taxon>Micromonosporales</taxon>
        <taxon>Micromonosporaceae</taxon>
        <taxon>Dactylosporangium</taxon>
    </lineage>
</organism>